<dbReference type="InterPro" id="IPR006311">
    <property type="entry name" value="TAT_signal"/>
</dbReference>
<dbReference type="SUPFAM" id="SSF56219">
    <property type="entry name" value="DNase I-like"/>
    <property type="match status" value="1"/>
</dbReference>
<dbReference type="RefSeq" id="WP_372502860.1">
    <property type="nucleotide sequence ID" value="NZ_JAMZDZ010000001.1"/>
</dbReference>
<feature type="domain" description="HYR" evidence="4">
    <location>
        <begin position="200"/>
        <end position="307"/>
    </location>
</feature>
<evidence type="ECO:0000259" key="5">
    <source>
        <dbReference type="PROSITE" id="PS51841"/>
    </source>
</evidence>
<dbReference type="EMBL" id="JBHSAY010000006">
    <property type="protein sequence ID" value="MFC4131656.1"/>
    <property type="molecule type" value="Genomic_DNA"/>
</dbReference>
<name>A0ABV8LKZ4_9ACTN</name>
<dbReference type="Gene3D" id="3.60.10.10">
    <property type="entry name" value="Endonuclease/exonuclease/phosphatase"/>
    <property type="match status" value="1"/>
</dbReference>
<keyword evidence="7" id="KW-1185">Reference proteome</keyword>
<dbReference type="InterPro" id="IPR036691">
    <property type="entry name" value="Endo/exonu/phosph_ase_sf"/>
</dbReference>
<feature type="signal peptide" evidence="3">
    <location>
        <begin position="1"/>
        <end position="30"/>
    </location>
</feature>
<reference evidence="7" key="1">
    <citation type="journal article" date="2019" name="Int. J. Syst. Evol. Microbiol.">
        <title>The Global Catalogue of Microorganisms (GCM) 10K type strain sequencing project: providing services to taxonomists for standard genome sequencing and annotation.</title>
        <authorList>
            <consortium name="The Broad Institute Genomics Platform"/>
            <consortium name="The Broad Institute Genome Sequencing Center for Infectious Disease"/>
            <person name="Wu L."/>
            <person name="Ma J."/>
        </authorList>
    </citation>
    <scope>NUCLEOTIDE SEQUENCE [LARGE SCALE GENOMIC DNA]</scope>
    <source>
        <strain evidence="7">CGMCC 4.7289</strain>
    </source>
</reference>
<evidence type="ECO:0000256" key="3">
    <source>
        <dbReference type="SAM" id="SignalP"/>
    </source>
</evidence>
<dbReference type="InterPro" id="IPR001322">
    <property type="entry name" value="Lamin_tail_dom"/>
</dbReference>
<dbReference type="CDD" id="cd04486">
    <property type="entry name" value="YhcR_OBF_like"/>
    <property type="match status" value="1"/>
</dbReference>
<accession>A0ABV8LKZ4</accession>
<dbReference type="Gene3D" id="2.60.40.2030">
    <property type="match status" value="1"/>
</dbReference>
<feature type="chain" id="PRO_5046084806" evidence="3">
    <location>
        <begin position="31"/>
        <end position="1090"/>
    </location>
</feature>
<feature type="region of interest" description="Disordered" evidence="2">
    <location>
        <begin position="315"/>
        <end position="339"/>
    </location>
</feature>
<dbReference type="PROSITE" id="PS51318">
    <property type="entry name" value="TAT"/>
    <property type="match status" value="1"/>
</dbReference>
<evidence type="ECO:0000313" key="6">
    <source>
        <dbReference type="EMBL" id="MFC4131656.1"/>
    </source>
</evidence>
<evidence type="ECO:0000256" key="1">
    <source>
        <dbReference type="ARBA" id="ARBA00022737"/>
    </source>
</evidence>
<organism evidence="6 7">
    <name type="scientific">Hamadaea flava</name>
    <dbReference type="NCBI Taxonomy" id="1742688"/>
    <lineage>
        <taxon>Bacteria</taxon>
        <taxon>Bacillati</taxon>
        <taxon>Actinomycetota</taxon>
        <taxon>Actinomycetes</taxon>
        <taxon>Micromonosporales</taxon>
        <taxon>Micromonosporaceae</taxon>
        <taxon>Hamadaea</taxon>
    </lineage>
</organism>
<dbReference type="SUPFAM" id="SSF141072">
    <property type="entry name" value="CalX-like"/>
    <property type="match status" value="1"/>
</dbReference>
<comment type="caution">
    <text evidence="6">The sequence shown here is derived from an EMBL/GenBank/DDBJ whole genome shotgun (WGS) entry which is preliminary data.</text>
</comment>
<evidence type="ECO:0000256" key="2">
    <source>
        <dbReference type="SAM" id="MobiDB-lite"/>
    </source>
</evidence>
<dbReference type="Pfam" id="PF00932">
    <property type="entry name" value="LTD"/>
    <property type="match status" value="1"/>
</dbReference>
<dbReference type="InterPro" id="IPR038081">
    <property type="entry name" value="CalX-like_sf"/>
</dbReference>
<dbReference type="Proteomes" id="UP001595816">
    <property type="component" value="Unassembled WGS sequence"/>
</dbReference>
<dbReference type="PANTHER" id="PTHR42834">
    <property type="entry name" value="ENDONUCLEASE/EXONUCLEASE/PHOSPHATASE FAMILY PROTEIN (AFU_ORTHOLOGUE AFUA_3G09210)"/>
    <property type="match status" value="1"/>
</dbReference>
<protein>
    <submittedName>
        <fullName evidence="6">Lamin tail domain-containing protein</fullName>
    </submittedName>
</protein>
<dbReference type="InterPro" id="IPR003410">
    <property type="entry name" value="HYR_dom"/>
</dbReference>
<sequence length="1090" mass="113508">MRTRRALISRAAAGLAVAVSLAMIPAPAQAATPTDLFISEYVEGSSNNKALEFFNGTGSAIDLAAGAYSVQIFFNGATTAGATINLTGTVADGDVFVLAAASASATILAVADQTTTASLYNGDDAIVLRKGTTVLDSIGQTGVDPGTEWGSGLTSTADNTLRRNATVIAGDLDPTDAFDPAAQWTGYATDTFDGLGAHAVDGSGDQPAALSCGGTLTVSQGQGGERVVTAVDADDQITDLAVAVNPTPSAGSVSRTSLTAASEVGGTASATITVTSDVPAGSYAVTVTSTDASGSAATCTFTVTVTKVYTVGEIQGSTGDADNPRTDRSPFAPASGNGTSSTLYDIRGVITQRTLARTSAGADQNGFFLQSRKTDTDGDPTSSDGVFVFMGSFTSLIGGYVPVVGDEVVIRARVSEYFFMTQLTSASLVSKLVSGVDVRDQVAVTDAKPPADSAAADRFWERHESEQMRVRAGSAVTGARDVFRSTLDSEVWLIDRDDPLMSRADPYTRRVYRDPHPMDNDPLHFFDDGNGNRILVGSLGVKASAHDNTTLVPPASDFDLVESDAVGGLMYNFEKYSIQPDAIAFTDGPDPAGLAAPRAADRNEEFAVATFNVENLYDYRDDPFDGCDFTGNSGCPGVSPPFDYVPASESEYRAHLSGLATQITANLHSPDLLLVQEAEDQDICTVANGALVCGDTNNADGKPDTLQDLALAIATAGGPVYDTAFDRDGADARGITSAFLYRTDRLSLAAPASVLTATPGVVYRSADLSYNTDVSNPKALNAQLPSDVDTSTGVDGSNVYTRAPQVARFTVAARPGSAEGLTLWAVSNHFSSTPDARVGQRSEQAAYGAAIVKAIQATDPAARVVYGGDLNVFPRPDDPIATSDSDTPSDQLKALYDGGLYNLWEVLAADVPASAYSYEYEGQAQTLDHLWVTGPLYDDLIQMRAAHVNAGYPADYDGDGAHGVSDHDPQVALFASRARLTVADVTVTEGTGTGSTRTPLTFTVKLSRPLSQPLPLCAVAYGITASPSNDFDPVLTCAVVAAGQTTWTVTVPVVADKRKEGTEKLGLFVTGLPSVVYTDSVAVGTILDDD</sequence>
<keyword evidence="3" id="KW-0732">Signal</keyword>
<dbReference type="PROSITE" id="PS51841">
    <property type="entry name" value="LTD"/>
    <property type="match status" value="1"/>
</dbReference>
<feature type="domain" description="LTD" evidence="5">
    <location>
        <begin position="24"/>
        <end position="142"/>
    </location>
</feature>
<keyword evidence="1" id="KW-0677">Repeat</keyword>
<dbReference type="PROSITE" id="PS50825">
    <property type="entry name" value="HYR"/>
    <property type="match status" value="1"/>
</dbReference>
<evidence type="ECO:0000313" key="7">
    <source>
        <dbReference type="Proteomes" id="UP001595816"/>
    </source>
</evidence>
<dbReference type="PANTHER" id="PTHR42834:SF1">
    <property type="entry name" value="ENDONUCLEASE_EXONUCLEASE_PHOSPHATASE FAMILY PROTEIN (AFU_ORTHOLOGUE AFUA_3G09210)"/>
    <property type="match status" value="1"/>
</dbReference>
<gene>
    <name evidence="6" type="ORF">ACFOZ4_13675</name>
</gene>
<proteinExistence type="predicted"/>
<evidence type="ECO:0000259" key="4">
    <source>
        <dbReference type="PROSITE" id="PS50825"/>
    </source>
</evidence>